<gene>
    <name evidence="2" type="ORF">JTE90_026665</name>
</gene>
<feature type="region of interest" description="Disordered" evidence="1">
    <location>
        <begin position="16"/>
        <end position="51"/>
    </location>
</feature>
<evidence type="ECO:0000256" key="1">
    <source>
        <dbReference type="SAM" id="MobiDB-lite"/>
    </source>
</evidence>
<dbReference type="EMBL" id="JAFNEN010006872">
    <property type="protein sequence ID" value="KAG8155734.1"/>
    <property type="molecule type" value="Genomic_DNA"/>
</dbReference>
<name>A0AAV6TCV4_9ARAC</name>
<keyword evidence="3" id="KW-1185">Reference proteome</keyword>
<evidence type="ECO:0000313" key="2">
    <source>
        <dbReference type="EMBL" id="KAG8155734.1"/>
    </source>
</evidence>
<organism evidence="2 3">
    <name type="scientific">Oedothorax gibbosus</name>
    <dbReference type="NCBI Taxonomy" id="931172"/>
    <lineage>
        <taxon>Eukaryota</taxon>
        <taxon>Metazoa</taxon>
        <taxon>Ecdysozoa</taxon>
        <taxon>Arthropoda</taxon>
        <taxon>Chelicerata</taxon>
        <taxon>Arachnida</taxon>
        <taxon>Araneae</taxon>
        <taxon>Araneomorphae</taxon>
        <taxon>Entelegynae</taxon>
        <taxon>Araneoidea</taxon>
        <taxon>Linyphiidae</taxon>
        <taxon>Erigoninae</taxon>
        <taxon>Oedothorax</taxon>
    </lineage>
</organism>
<sequence>MISENKEVIYSINNHNWVGHSPTPPPPPAYPVCPDTGDPKNSTPKRDWIPASSAGMTLPARVLYSREENELLYPLEGGREEVEMIKKFELPGVFAFCCQFNQTPSPLSSGINKNKSG</sequence>
<dbReference type="AlphaFoldDB" id="A0AAV6TCV4"/>
<protein>
    <submittedName>
        <fullName evidence="2">Uncharacterized protein</fullName>
    </submittedName>
</protein>
<comment type="caution">
    <text evidence="2">The sequence shown here is derived from an EMBL/GenBank/DDBJ whole genome shotgun (WGS) entry which is preliminary data.</text>
</comment>
<feature type="compositionally biased region" description="Pro residues" evidence="1">
    <location>
        <begin position="22"/>
        <end position="31"/>
    </location>
</feature>
<dbReference type="Proteomes" id="UP000827092">
    <property type="component" value="Unassembled WGS sequence"/>
</dbReference>
<evidence type="ECO:0000313" key="3">
    <source>
        <dbReference type="Proteomes" id="UP000827092"/>
    </source>
</evidence>
<reference evidence="2 3" key="1">
    <citation type="journal article" date="2022" name="Nat. Ecol. Evol.">
        <title>A masculinizing supergene underlies an exaggerated male reproductive morph in a spider.</title>
        <authorList>
            <person name="Hendrickx F."/>
            <person name="De Corte Z."/>
            <person name="Sonet G."/>
            <person name="Van Belleghem S.M."/>
            <person name="Kostlbacher S."/>
            <person name="Vangestel C."/>
        </authorList>
    </citation>
    <scope>NUCLEOTIDE SEQUENCE [LARGE SCALE GENOMIC DNA]</scope>
    <source>
        <strain evidence="2">W744_W776</strain>
    </source>
</reference>
<accession>A0AAV6TCV4</accession>
<proteinExistence type="predicted"/>